<dbReference type="RefSeq" id="WP_263036803.1">
    <property type="nucleotide sequence ID" value="NZ_JAOTPL010000002.1"/>
</dbReference>
<evidence type="ECO:0000256" key="2">
    <source>
        <dbReference type="ARBA" id="ARBA00008017"/>
    </source>
</evidence>
<dbReference type="Pfam" id="PF00924">
    <property type="entry name" value="MS_channel_2nd"/>
    <property type="match status" value="1"/>
</dbReference>
<dbReference type="PANTHER" id="PTHR30566:SF5">
    <property type="entry name" value="MECHANOSENSITIVE ION CHANNEL PROTEIN 1, MITOCHONDRIAL-RELATED"/>
    <property type="match status" value="1"/>
</dbReference>
<evidence type="ECO:0000256" key="6">
    <source>
        <dbReference type="ARBA" id="ARBA00023136"/>
    </source>
</evidence>
<evidence type="ECO:0000259" key="9">
    <source>
        <dbReference type="Pfam" id="PF21088"/>
    </source>
</evidence>
<dbReference type="InterPro" id="IPR023408">
    <property type="entry name" value="MscS_beta-dom_sf"/>
</dbReference>
<dbReference type="Gene3D" id="2.30.30.60">
    <property type="match status" value="1"/>
</dbReference>
<evidence type="ECO:0000256" key="3">
    <source>
        <dbReference type="ARBA" id="ARBA00022475"/>
    </source>
</evidence>
<dbReference type="Gene3D" id="3.30.70.100">
    <property type="match status" value="1"/>
</dbReference>
<keyword evidence="4 7" id="KW-0812">Transmembrane</keyword>
<gene>
    <name evidence="10" type="ORF">OD355_02165</name>
</gene>
<dbReference type="GO" id="GO:0005886">
    <property type="term" value="C:plasma membrane"/>
    <property type="evidence" value="ECO:0007669"/>
    <property type="project" value="UniProtKB-SubCell"/>
</dbReference>
<evidence type="ECO:0000256" key="5">
    <source>
        <dbReference type="ARBA" id="ARBA00022989"/>
    </source>
</evidence>
<feature type="transmembrane region" description="Helical" evidence="7">
    <location>
        <begin position="14"/>
        <end position="34"/>
    </location>
</feature>
<comment type="caution">
    <text evidence="10">The sequence shown here is derived from an EMBL/GenBank/DDBJ whole genome shotgun (WGS) entry which is preliminary data.</text>
</comment>
<dbReference type="Pfam" id="PF21088">
    <property type="entry name" value="MS_channel_1st"/>
    <property type="match status" value="1"/>
</dbReference>
<keyword evidence="5 7" id="KW-1133">Transmembrane helix</keyword>
<proteinExistence type="inferred from homology"/>
<accession>A0AAE3IPA7</accession>
<organism evidence="10 11">
    <name type="scientific">Haoranjiania flava</name>
    <dbReference type="NCBI Taxonomy" id="1856322"/>
    <lineage>
        <taxon>Bacteria</taxon>
        <taxon>Pseudomonadati</taxon>
        <taxon>Bacteroidota</taxon>
        <taxon>Chitinophagia</taxon>
        <taxon>Chitinophagales</taxon>
        <taxon>Chitinophagaceae</taxon>
        <taxon>Haoranjiania</taxon>
    </lineage>
</organism>
<feature type="transmembrane region" description="Helical" evidence="7">
    <location>
        <begin position="101"/>
        <end position="125"/>
    </location>
</feature>
<evidence type="ECO:0000256" key="7">
    <source>
        <dbReference type="SAM" id="Phobius"/>
    </source>
</evidence>
<evidence type="ECO:0000256" key="1">
    <source>
        <dbReference type="ARBA" id="ARBA00004651"/>
    </source>
</evidence>
<name>A0AAE3IPA7_9BACT</name>
<dbReference type="Proteomes" id="UP001209317">
    <property type="component" value="Unassembled WGS sequence"/>
</dbReference>
<keyword evidence="11" id="KW-1185">Reference proteome</keyword>
<evidence type="ECO:0000313" key="11">
    <source>
        <dbReference type="Proteomes" id="UP001209317"/>
    </source>
</evidence>
<evidence type="ECO:0000313" key="10">
    <source>
        <dbReference type="EMBL" id="MCU7693317.1"/>
    </source>
</evidence>
<dbReference type="InterPro" id="IPR006685">
    <property type="entry name" value="MscS_channel_2nd"/>
</dbReference>
<protein>
    <submittedName>
        <fullName evidence="10">Mechanosensitive ion channel family protein</fullName>
    </submittedName>
</protein>
<dbReference type="InterPro" id="IPR011014">
    <property type="entry name" value="MscS_channel_TM-2"/>
</dbReference>
<feature type="transmembrane region" description="Helical" evidence="7">
    <location>
        <begin position="145"/>
        <end position="164"/>
    </location>
</feature>
<comment type="subcellular location">
    <subcellularLocation>
        <location evidence="1">Cell membrane</location>
        <topology evidence="1">Multi-pass membrane protein</topology>
    </subcellularLocation>
</comment>
<dbReference type="EMBL" id="JAOTPL010000002">
    <property type="protein sequence ID" value="MCU7693317.1"/>
    <property type="molecule type" value="Genomic_DNA"/>
</dbReference>
<dbReference type="GO" id="GO:0008381">
    <property type="term" value="F:mechanosensitive monoatomic ion channel activity"/>
    <property type="evidence" value="ECO:0007669"/>
    <property type="project" value="UniProtKB-ARBA"/>
</dbReference>
<dbReference type="SUPFAM" id="SSF82861">
    <property type="entry name" value="Mechanosensitive channel protein MscS (YggB), transmembrane region"/>
    <property type="match status" value="1"/>
</dbReference>
<dbReference type="Gene3D" id="1.10.287.1260">
    <property type="match status" value="1"/>
</dbReference>
<dbReference type="PANTHER" id="PTHR30566">
    <property type="entry name" value="YNAI-RELATED MECHANOSENSITIVE ION CHANNEL"/>
    <property type="match status" value="1"/>
</dbReference>
<sequence>MNQFLQHIFLDNTILQWITTAGIIVLAFIIKRYLSEYVAKIILKLFKKYEYNVYRMPFLKNIVQPLENLIFWLVTFVTLDKLKYPQVLAFNMYKKLSFHELLIGISSAWIIICIFRLLIGVAYFISYVIMQRSVEQKNRSATQAVSLLADLVRVVLIVIALFIILKFSFNYDISSLITGLGLVTAALALAAKESVENLICSFIIFFDKPFMVGDFVKVNKDVSGNIEKIGLRSTRIRTPNKTLITMANKMVIGGVLENVSDQTRRRFTQVLEMSIRTSEEKMRAFVDAIRSIIASHQDVINDESLSVYFTEAGVNANKISIEYFTWMNISFPAFRKLNEDINLEILQKAAEMDVHFANPNKPTVVLHPEPPRTACDDQLL</sequence>
<feature type="domain" description="Mechanosensitive ion channel transmembrane helices 2/3" evidence="9">
    <location>
        <begin position="151"/>
        <end position="192"/>
    </location>
</feature>
<reference evidence="10" key="1">
    <citation type="submission" date="2022-10" db="EMBL/GenBank/DDBJ databases">
        <authorList>
            <person name="Kim H.S."/>
            <person name="Kim J.-S."/>
            <person name="Suh M.K."/>
            <person name="Eom M.K."/>
            <person name="Lee J.-S."/>
        </authorList>
    </citation>
    <scope>NUCLEOTIDE SEQUENCE</scope>
    <source>
        <strain evidence="10">LIP-5</strain>
    </source>
</reference>
<dbReference type="SUPFAM" id="SSF50182">
    <property type="entry name" value="Sm-like ribonucleoproteins"/>
    <property type="match status" value="1"/>
</dbReference>
<dbReference type="InterPro" id="IPR010920">
    <property type="entry name" value="LSM_dom_sf"/>
</dbReference>
<keyword evidence="3" id="KW-1003">Cell membrane</keyword>
<comment type="similarity">
    <text evidence="2">Belongs to the MscS (TC 1.A.23) family.</text>
</comment>
<feature type="domain" description="Mechanosensitive ion channel MscS" evidence="8">
    <location>
        <begin position="194"/>
        <end position="260"/>
    </location>
</feature>
<dbReference type="AlphaFoldDB" id="A0AAE3IPA7"/>
<dbReference type="InterPro" id="IPR049142">
    <property type="entry name" value="MS_channel_1st"/>
</dbReference>
<keyword evidence="6 7" id="KW-0472">Membrane</keyword>
<evidence type="ECO:0000256" key="4">
    <source>
        <dbReference type="ARBA" id="ARBA00022692"/>
    </source>
</evidence>
<evidence type="ECO:0000259" key="8">
    <source>
        <dbReference type="Pfam" id="PF00924"/>
    </source>
</evidence>